<keyword evidence="5" id="KW-0031">Aminopeptidase</keyword>
<gene>
    <name evidence="17" type="ORF">D9613_006614</name>
</gene>
<dbReference type="CDD" id="cd02130">
    <property type="entry name" value="PA_ScAPY_like"/>
    <property type="match status" value="1"/>
</dbReference>
<evidence type="ECO:0000256" key="5">
    <source>
        <dbReference type="ARBA" id="ARBA00022438"/>
    </source>
</evidence>
<dbReference type="Gene3D" id="3.40.630.10">
    <property type="entry name" value="Zn peptidases"/>
    <property type="match status" value="1"/>
</dbReference>
<proteinExistence type="inferred from homology"/>
<evidence type="ECO:0000256" key="2">
    <source>
        <dbReference type="ARBA" id="ARBA00004613"/>
    </source>
</evidence>
<keyword evidence="7 14" id="KW-0645">Protease</keyword>
<evidence type="ECO:0000256" key="6">
    <source>
        <dbReference type="ARBA" id="ARBA00022525"/>
    </source>
</evidence>
<keyword evidence="18" id="KW-1185">Reference proteome</keyword>
<dbReference type="AlphaFoldDB" id="A0A8H4QH06"/>
<evidence type="ECO:0000256" key="1">
    <source>
        <dbReference type="ARBA" id="ARBA00001947"/>
    </source>
</evidence>
<feature type="domain" description="PA" evidence="15">
    <location>
        <begin position="140"/>
        <end position="228"/>
    </location>
</feature>
<dbReference type="InterPro" id="IPR046450">
    <property type="entry name" value="PA_dom_sf"/>
</dbReference>
<dbReference type="InterPro" id="IPR041756">
    <property type="entry name" value="M28_SGAP-like"/>
</dbReference>
<protein>
    <recommendedName>
        <fullName evidence="14">Peptide hydrolase</fullName>
        <ecNumber evidence="14">3.4.-.-</ecNumber>
    </recommendedName>
</protein>
<evidence type="ECO:0000313" key="18">
    <source>
        <dbReference type="Proteomes" id="UP000521872"/>
    </source>
</evidence>
<name>A0A8H4QH06_9AGAR</name>
<dbReference type="SUPFAM" id="SSF52025">
    <property type="entry name" value="PA domain"/>
    <property type="match status" value="1"/>
</dbReference>
<evidence type="ECO:0000259" key="16">
    <source>
        <dbReference type="Pfam" id="PF04389"/>
    </source>
</evidence>
<dbReference type="InterPro" id="IPR007484">
    <property type="entry name" value="Peptidase_M28"/>
</dbReference>
<evidence type="ECO:0000256" key="12">
    <source>
        <dbReference type="ARBA" id="ARBA00023049"/>
    </source>
</evidence>
<evidence type="ECO:0000256" key="14">
    <source>
        <dbReference type="RuleBase" id="RU361240"/>
    </source>
</evidence>
<dbReference type="GO" id="GO:0004177">
    <property type="term" value="F:aminopeptidase activity"/>
    <property type="evidence" value="ECO:0007669"/>
    <property type="project" value="UniProtKB-KW"/>
</dbReference>
<dbReference type="InterPro" id="IPR045175">
    <property type="entry name" value="M28_fam"/>
</dbReference>
<evidence type="ECO:0000313" key="17">
    <source>
        <dbReference type="EMBL" id="KAF4610794.1"/>
    </source>
</evidence>
<evidence type="ECO:0000256" key="11">
    <source>
        <dbReference type="ARBA" id="ARBA00022833"/>
    </source>
</evidence>
<dbReference type="PANTHER" id="PTHR12147">
    <property type="entry name" value="METALLOPEPTIDASE M28 FAMILY MEMBER"/>
    <property type="match status" value="1"/>
</dbReference>
<dbReference type="Pfam" id="PF02225">
    <property type="entry name" value="PA"/>
    <property type="match status" value="1"/>
</dbReference>
<evidence type="ECO:0000259" key="15">
    <source>
        <dbReference type="Pfam" id="PF02225"/>
    </source>
</evidence>
<dbReference type="PANTHER" id="PTHR12147:SF57">
    <property type="entry name" value="PEPTIDE HYDROLASE"/>
    <property type="match status" value="1"/>
</dbReference>
<comment type="subcellular location">
    <subcellularLocation>
        <location evidence="2">Secreted</location>
    </subcellularLocation>
</comment>
<evidence type="ECO:0000256" key="8">
    <source>
        <dbReference type="ARBA" id="ARBA00022723"/>
    </source>
</evidence>
<accession>A0A8H4QH06</accession>
<keyword evidence="6" id="KW-0964">Secreted</keyword>
<keyword evidence="13" id="KW-0325">Glycoprotein</keyword>
<sequence>MKITAGFVLLASAGFVAAQDVQANEARTIFGPGGLLDLLIPKPLVTSYSLQSHIKSNKLLDHAKQLVKFSKLNGGSTRAFGSVGHNSTLTYFKKLLDDTKYYDTSYQTFPYLYSQGTAAFSANGTDYKTAWFTYGVAGEVEAPVILVNDLGCTLADFPEAVVGKIALIKRGQCEFGLKVALAGAAGAAGSIIYNNAGGSLSGTLGQISRAEGPYIPAGSLSGEDGEALRATIAAGSQVIGKIHVDATNEQRWSSNLFAVTKTGDKQNIVMAGAHSDSVAAGPGINDDGSGSMGVLEIALNLPKYKVKNAVRFAWWTAEEFGLVGSEHYVANLSEAERQKIALYLNFDMIASPNFGYFIHDGDGSTFNVSGAAGSDHIERTFEKFYASNKVKSAPTEFSGRSDYGPFLDANIPAGGVNTGAEGIKTAEEAKWWGGKAGDPYDICYHAACDGIENLNVPAFVMNTKAAAHAIATYARSLTGIPRPRPAATNGLRVSKLSYDDRRHQGCGHEVLTA</sequence>
<comment type="subunit">
    <text evidence="4">Monomer.</text>
</comment>
<keyword evidence="10 14" id="KW-0378">Hydrolase</keyword>
<dbReference type="Proteomes" id="UP000521872">
    <property type="component" value="Unassembled WGS sequence"/>
</dbReference>
<feature type="signal peptide" evidence="14">
    <location>
        <begin position="1"/>
        <end position="18"/>
    </location>
</feature>
<dbReference type="Gene3D" id="3.50.30.30">
    <property type="match status" value="1"/>
</dbReference>
<dbReference type="GO" id="GO:0046872">
    <property type="term" value="F:metal ion binding"/>
    <property type="evidence" value="ECO:0007669"/>
    <property type="project" value="UniProtKB-KW"/>
</dbReference>
<dbReference type="InterPro" id="IPR003137">
    <property type="entry name" value="PA_domain"/>
</dbReference>
<reference evidence="17 18" key="1">
    <citation type="submission" date="2019-12" db="EMBL/GenBank/DDBJ databases">
        <authorList>
            <person name="Floudas D."/>
            <person name="Bentzer J."/>
            <person name="Ahren D."/>
            <person name="Johansson T."/>
            <person name="Persson P."/>
            <person name="Tunlid A."/>
        </authorList>
    </citation>
    <scope>NUCLEOTIDE SEQUENCE [LARGE SCALE GENOMIC DNA]</scope>
    <source>
        <strain evidence="17 18">CBS 102.39</strain>
    </source>
</reference>
<dbReference type="SUPFAM" id="SSF53187">
    <property type="entry name" value="Zn-dependent exopeptidases"/>
    <property type="match status" value="1"/>
</dbReference>
<dbReference type="GO" id="GO:0006508">
    <property type="term" value="P:proteolysis"/>
    <property type="evidence" value="ECO:0007669"/>
    <property type="project" value="UniProtKB-KW"/>
</dbReference>
<comment type="cofactor">
    <cofactor evidence="1">
        <name>Zn(2+)</name>
        <dbReference type="ChEBI" id="CHEBI:29105"/>
    </cofactor>
</comment>
<keyword evidence="8 14" id="KW-0479">Metal-binding</keyword>
<evidence type="ECO:0000256" key="7">
    <source>
        <dbReference type="ARBA" id="ARBA00022670"/>
    </source>
</evidence>
<evidence type="ECO:0000256" key="4">
    <source>
        <dbReference type="ARBA" id="ARBA00011245"/>
    </source>
</evidence>
<evidence type="ECO:0000256" key="10">
    <source>
        <dbReference type="ARBA" id="ARBA00022801"/>
    </source>
</evidence>
<evidence type="ECO:0000256" key="13">
    <source>
        <dbReference type="ARBA" id="ARBA00023180"/>
    </source>
</evidence>
<keyword evidence="12" id="KW-0482">Metalloprotease</keyword>
<feature type="chain" id="PRO_5034890740" description="Peptide hydrolase" evidence="14">
    <location>
        <begin position="19"/>
        <end position="513"/>
    </location>
</feature>
<dbReference type="FunFam" id="3.40.630.10:FF:000054">
    <property type="entry name" value="Peptide hydrolase"/>
    <property type="match status" value="1"/>
</dbReference>
<evidence type="ECO:0000256" key="3">
    <source>
        <dbReference type="ARBA" id="ARBA00005957"/>
    </source>
</evidence>
<dbReference type="GO" id="GO:0005576">
    <property type="term" value="C:extracellular region"/>
    <property type="evidence" value="ECO:0007669"/>
    <property type="project" value="UniProtKB-SubCell"/>
</dbReference>
<dbReference type="EC" id="3.4.-.-" evidence="14"/>
<organism evidence="17 18">
    <name type="scientific">Agrocybe pediades</name>
    <dbReference type="NCBI Taxonomy" id="84607"/>
    <lineage>
        <taxon>Eukaryota</taxon>
        <taxon>Fungi</taxon>
        <taxon>Dikarya</taxon>
        <taxon>Basidiomycota</taxon>
        <taxon>Agaricomycotina</taxon>
        <taxon>Agaricomycetes</taxon>
        <taxon>Agaricomycetidae</taxon>
        <taxon>Agaricales</taxon>
        <taxon>Agaricineae</taxon>
        <taxon>Strophariaceae</taxon>
        <taxon>Agrocybe</taxon>
    </lineage>
</organism>
<keyword evidence="9 14" id="KW-0732">Signal</keyword>
<comment type="similarity">
    <text evidence="3">Belongs to the peptidase M28 family. M28A subfamily.</text>
</comment>
<comment type="caution">
    <text evidence="17">The sequence shown here is derived from an EMBL/GenBank/DDBJ whole genome shotgun (WGS) entry which is preliminary data.</text>
</comment>
<dbReference type="EMBL" id="JAACJL010000058">
    <property type="protein sequence ID" value="KAF4610794.1"/>
    <property type="molecule type" value="Genomic_DNA"/>
</dbReference>
<dbReference type="GO" id="GO:0008235">
    <property type="term" value="F:metalloexopeptidase activity"/>
    <property type="evidence" value="ECO:0007669"/>
    <property type="project" value="InterPro"/>
</dbReference>
<keyword evidence="11 14" id="KW-0862">Zinc</keyword>
<feature type="domain" description="Peptidase M28" evidence="16">
    <location>
        <begin position="255"/>
        <end position="468"/>
    </location>
</feature>
<dbReference type="Pfam" id="PF04389">
    <property type="entry name" value="Peptidase_M28"/>
    <property type="match status" value="1"/>
</dbReference>
<evidence type="ECO:0000256" key="9">
    <source>
        <dbReference type="ARBA" id="ARBA00022729"/>
    </source>
</evidence>
<dbReference type="CDD" id="cd03876">
    <property type="entry name" value="M28_SGAP_like"/>
    <property type="match status" value="1"/>
</dbReference>